<comment type="caution">
    <text evidence="2">The sequence shown here is derived from an EMBL/GenBank/DDBJ whole genome shotgun (WGS) entry which is preliminary data.</text>
</comment>
<dbReference type="GO" id="GO:0006310">
    <property type="term" value="P:DNA recombination"/>
    <property type="evidence" value="ECO:0007669"/>
    <property type="project" value="UniProtKB-KW"/>
</dbReference>
<evidence type="ECO:0000313" key="2">
    <source>
        <dbReference type="EMBL" id="NEX60093.1"/>
    </source>
</evidence>
<organism evidence="2 3">
    <name type="scientific">Noviherbaspirillum galbum</name>
    <dbReference type="NCBI Taxonomy" id="2709383"/>
    <lineage>
        <taxon>Bacteria</taxon>
        <taxon>Pseudomonadati</taxon>
        <taxon>Pseudomonadota</taxon>
        <taxon>Betaproteobacteria</taxon>
        <taxon>Burkholderiales</taxon>
        <taxon>Oxalobacteraceae</taxon>
        <taxon>Noviherbaspirillum</taxon>
    </lineage>
</organism>
<dbReference type="GO" id="GO:0003677">
    <property type="term" value="F:DNA binding"/>
    <property type="evidence" value="ECO:0007669"/>
    <property type="project" value="InterPro"/>
</dbReference>
<proteinExistence type="predicted"/>
<gene>
    <name evidence="2" type="ORF">G3574_03290</name>
</gene>
<dbReference type="Proteomes" id="UP000482155">
    <property type="component" value="Unassembled WGS sequence"/>
</dbReference>
<protein>
    <submittedName>
        <fullName evidence="2">Site-specific integrase</fullName>
    </submittedName>
</protein>
<dbReference type="SUPFAM" id="SSF56349">
    <property type="entry name" value="DNA breaking-rejoining enzymes"/>
    <property type="match status" value="1"/>
</dbReference>
<dbReference type="InterPro" id="IPR048120">
    <property type="entry name" value="Integrase-like"/>
</dbReference>
<dbReference type="InterPro" id="IPR011010">
    <property type="entry name" value="DNA_brk_join_enz"/>
</dbReference>
<keyword evidence="3" id="KW-1185">Reference proteome</keyword>
<dbReference type="AlphaFoldDB" id="A0A6B3SHG3"/>
<dbReference type="GO" id="GO:0015074">
    <property type="term" value="P:DNA integration"/>
    <property type="evidence" value="ECO:0007669"/>
    <property type="project" value="InterPro"/>
</dbReference>
<dbReference type="RefSeq" id="WP_163960594.1">
    <property type="nucleotide sequence ID" value="NZ_JAAIVB010000011.1"/>
</dbReference>
<sequence>MTKAMTARAPSVPQAAARTIDGIEFYPSALSWKIPTAHGAVCFNFTNLPGASQEFCHQARDAFAALLLANAPERLVRLLSRTRGILKFLVTTDPTRVINQLTAADLENYGASLPNHQQYFLRQARDILVEWAKTGIGGLSHDLLLLLPTLETKHHEIGAAVLTMDPTSGPLTDIEYESVIAALRQAYASGEMSVSDYAMMALGISLGCRSMQLAMMKVKDLSIGRRSDGSRIYLLQVTRLKQGRNIRPRTLFKTRELAPPIGALLEQQIDIVTKWAANNGLDPDEAPLFPSTTKALHDSRVVLTGLKGHHNAKSASSKISELLSGLRVISARTGKEMELFQTRIRRTFGSRAAAEGLPAAVIAELMDHSWVDSSLVYIEARPEIMERIDKALALKVAPIAQAFAGTLMTRPEDLSEGNVRIIHLDTPERLEAVGGCGKFDFCGLAAPLACYTCAYFNPWLDGIHEALLERLLAEREELLTLTDIRIASVNDRTVLAVADVVNRCRTAAEKGAV</sequence>
<dbReference type="EMBL" id="JAAIVB010000011">
    <property type="protein sequence ID" value="NEX60093.1"/>
    <property type="molecule type" value="Genomic_DNA"/>
</dbReference>
<name>A0A6B3SHG3_9BURK</name>
<reference evidence="2 3" key="1">
    <citation type="submission" date="2020-02" db="EMBL/GenBank/DDBJ databases">
        <authorList>
            <person name="Kim M.K."/>
        </authorList>
    </citation>
    <scope>NUCLEOTIDE SEQUENCE [LARGE SCALE GENOMIC DNA]</scope>
    <source>
        <strain evidence="2 3">17J57-3</strain>
    </source>
</reference>
<dbReference type="InterPro" id="IPR013762">
    <property type="entry name" value="Integrase-like_cat_sf"/>
</dbReference>
<evidence type="ECO:0000256" key="1">
    <source>
        <dbReference type="ARBA" id="ARBA00023172"/>
    </source>
</evidence>
<dbReference type="Gene3D" id="1.10.443.10">
    <property type="entry name" value="Intergrase catalytic core"/>
    <property type="match status" value="1"/>
</dbReference>
<evidence type="ECO:0000313" key="3">
    <source>
        <dbReference type="Proteomes" id="UP000482155"/>
    </source>
</evidence>
<dbReference type="NCBIfam" id="NF041502">
    <property type="entry name" value="integrase_1"/>
    <property type="match status" value="1"/>
</dbReference>
<accession>A0A6B3SHG3</accession>
<keyword evidence="1" id="KW-0233">DNA recombination</keyword>